<evidence type="ECO:0000313" key="3">
    <source>
        <dbReference type="Proteomes" id="UP000035514"/>
    </source>
</evidence>
<organism evidence="2 3">
    <name type="scientific">Aliarcobacter butzleri L348</name>
    <dbReference type="NCBI Taxonomy" id="1447256"/>
    <lineage>
        <taxon>Bacteria</taxon>
        <taxon>Pseudomonadati</taxon>
        <taxon>Campylobacterota</taxon>
        <taxon>Epsilonproteobacteria</taxon>
        <taxon>Campylobacterales</taxon>
        <taxon>Arcobacteraceae</taxon>
        <taxon>Aliarcobacter</taxon>
    </lineage>
</organism>
<sequence length="74" mass="8526">MIDKKYEKYVFAFFMGTIMSFIMSFIISFINLGLVDGFFFKWMEAFFKAAVCAIPIISVIAPLVKKVVVKVIRD</sequence>
<dbReference type="Proteomes" id="UP000035514">
    <property type="component" value="Unassembled WGS sequence"/>
</dbReference>
<dbReference type="InterPro" id="IPR021529">
    <property type="entry name" value="DUF2798"/>
</dbReference>
<accession>A0A0G9JP90</accession>
<comment type="caution">
    <text evidence="2">The sequence shown here is derived from an EMBL/GenBank/DDBJ whole genome shotgun (WGS) entry which is preliminary data.</text>
</comment>
<feature type="transmembrane region" description="Helical" evidence="1">
    <location>
        <begin position="9"/>
        <end position="33"/>
    </location>
</feature>
<evidence type="ECO:0008006" key="4">
    <source>
        <dbReference type="Google" id="ProtNLM"/>
    </source>
</evidence>
<dbReference type="PATRIC" id="fig|1447256.3.peg.2552"/>
<keyword evidence="1" id="KW-1133">Transmembrane helix</keyword>
<keyword evidence="1" id="KW-0472">Membrane</keyword>
<reference evidence="2 3" key="1">
    <citation type="submission" date="2014-01" db="EMBL/GenBank/DDBJ databases">
        <title>Development of a Comparative Genomic Fingerprinting Assay for High Resolution Genotyping of Arcobacter butzleri.</title>
        <authorList>
            <person name="Webb A.L."/>
            <person name="Inglis G.D."/>
            <person name="Kruczkiewicz P."/>
            <person name="Selinger L.B."/>
            <person name="Taboada E.N."/>
        </authorList>
    </citation>
    <scope>NUCLEOTIDE SEQUENCE [LARGE SCALE GENOMIC DNA]</scope>
    <source>
        <strain evidence="2 3">L348</strain>
    </source>
</reference>
<feature type="transmembrane region" description="Helical" evidence="1">
    <location>
        <begin position="45"/>
        <end position="64"/>
    </location>
</feature>
<proteinExistence type="predicted"/>
<evidence type="ECO:0000313" key="2">
    <source>
        <dbReference type="EMBL" id="KLD96088.1"/>
    </source>
</evidence>
<dbReference type="EMBL" id="JAIQ01000174">
    <property type="protein sequence ID" value="KLD96088.1"/>
    <property type="molecule type" value="Genomic_DNA"/>
</dbReference>
<gene>
    <name evidence="2" type="ORF">AA20_13010</name>
</gene>
<name>A0A0G9JP90_9BACT</name>
<protein>
    <recommendedName>
        <fullName evidence="4">DUF2798 domain-containing protein</fullName>
    </recommendedName>
</protein>
<dbReference type="AlphaFoldDB" id="A0A0G9JP90"/>
<evidence type="ECO:0000256" key="1">
    <source>
        <dbReference type="SAM" id="Phobius"/>
    </source>
</evidence>
<dbReference type="RefSeq" id="WP_020847514.1">
    <property type="nucleotide sequence ID" value="NZ_JAIQ01000174.1"/>
</dbReference>
<dbReference type="Pfam" id="PF11391">
    <property type="entry name" value="DUF2798"/>
    <property type="match status" value="1"/>
</dbReference>
<keyword evidence="1" id="KW-0812">Transmembrane</keyword>